<keyword evidence="2" id="KW-0802">TPR repeat</keyword>
<evidence type="ECO:0000259" key="3">
    <source>
        <dbReference type="Pfam" id="PF13649"/>
    </source>
</evidence>
<evidence type="ECO:0000313" key="4">
    <source>
        <dbReference type="EMBL" id="ACM19014.1"/>
    </source>
</evidence>
<feature type="domain" description="Methyltransferase" evidence="3">
    <location>
        <begin position="445"/>
        <end position="540"/>
    </location>
</feature>
<dbReference type="STRING" id="316067.Geob_0649"/>
<feature type="repeat" description="TPR" evidence="2">
    <location>
        <begin position="124"/>
        <end position="157"/>
    </location>
</feature>
<organism evidence="4 5">
    <name type="scientific">Geotalea daltonii (strain DSM 22248 / JCM 15807 / FRC-32)</name>
    <name type="common">Geobacter daltonii</name>
    <dbReference type="NCBI Taxonomy" id="316067"/>
    <lineage>
        <taxon>Bacteria</taxon>
        <taxon>Pseudomonadati</taxon>
        <taxon>Thermodesulfobacteriota</taxon>
        <taxon>Desulfuromonadia</taxon>
        <taxon>Geobacterales</taxon>
        <taxon>Geobacteraceae</taxon>
        <taxon>Geotalea</taxon>
    </lineage>
</organism>
<dbReference type="SMART" id="SM00028">
    <property type="entry name" value="TPR"/>
    <property type="match status" value="4"/>
</dbReference>
<dbReference type="GO" id="GO:0032259">
    <property type="term" value="P:methylation"/>
    <property type="evidence" value="ECO:0007669"/>
    <property type="project" value="UniProtKB-KW"/>
</dbReference>
<dbReference type="SUPFAM" id="SSF53335">
    <property type="entry name" value="S-adenosyl-L-methionine-dependent methyltransferases"/>
    <property type="match status" value="1"/>
</dbReference>
<evidence type="ECO:0000256" key="2">
    <source>
        <dbReference type="PROSITE-ProRule" id="PRU00339"/>
    </source>
</evidence>
<dbReference type="Pfam" id="PF13649">
    <property type="entry name" value="Methyltransf_25"/>
    <property type="match status" value="1"/>
</dbReference>
<evidence type="ECO:0000256" key="1">
    <source>
        <dbReference type="ARBA" id="ARBA00022679"/>
    </source>
</evidence>
<dbReference type="HOGENOM" id="CLU_013533_0_0_7"/>
<proteinExistence type="predicted"/>
<dbReference type="EMBL" id="CP001390">
    <property type="protein sequence ID" value="ACM19014.1"/>
    <property type="molecule type" value="Genomic_DNA"/>
</dbReference>
<dbReference type="CDD" id="cd02440">
    <property type="entry name" value="AdoMet_MTases"/>
    <property type="match status" value="1"/>
</dbReference>
<dbReference type="OrthoDB" id="101857at2"/>
<dbReference type="Proteomes" id="UP000007721">
    <property type="component" value="Chromosome"/>
</dbReference>
<gene>
    <name evidence="4" type="ordered locus">Geob_0649</name>
</gene>
<sequence length="686" mass="76635">MNTASEETDNLPATALVRFSLATMLMEKALLDEAAKSLAAALDIAPGFAAAHDKLGLILQCLGRREEAIAHYECAAKLSPGRPEFRNNLVSALAEQARHLLTVKDLAGAENTVIQALELTPDLVDLHQTLGEIYLARGEQQKAIGAFCTAVHYGPGNVRLWQSLLAHCQSSLSGKQLAALEKDLLTAYEQSPNESLADIATHLILARPEVSTLLSAAADNQQLLTLMFEGKLWSLLDDDLFLRVMESSLLCNWELEQLLTVLRKNLLLSHPTDTCYPADLAGSIPFLCSLAQLCFSNEYVFYVTGEEQTAVRQLQVFICDCIGSGSKIPLLRLVLLACYQPLHRLPECELLTSLVDAEDHHEMLQKVFLHQVVEPLAEQRMKCMIPAISPIDALSQQVQDQYEENPYPRWFSMALPVPLPMDKVFSKLFPHLVIPQILNNQQPAILIAGCGTGRHAITTAARFEGARVTAMDLSKASLAYAMRKAEEFGCANITFVQGDILNLDHTEQDFDIIECSGVLHHMASPEEGWRKLLRRLKPGGLMGVALYSTIARRHIAAARNFIAGRNYHPAPDDIRRCRREIASFTDDQLIRKVMASRDFYSTSACRDLIFHVQEHTFDLLQIAAIIKDFDLAFLGFQLDAQTLLRYSNRFPDDSTHNSLHLWHLFEQENPDTFGGMYQFWVQRSGK</sequence>
<name>B9M0H7_GEODF</name>
<dbReference type="PANTHER" id="PTHR43861">
    <property type="entry name" value="TRANS-ACONITATE 2-METHYLTRANSFERASE-RELATED"/>
    <property type="match status" value="1"/>
</dbReference>
<dbReference type="RefSeq" id="WP_012645743.1">
    <property type="nucleotide sequence ID" value="NC_011979.1"/>
</dbReference>
<dbReference type="InterPro" id="IPR041698">
    <property type="entry name" value="Methyltransf_25"/>
</dbReference>
<dbReference type="InterPro" id="IPR019734">
    <property type="entry name" value="TPR_rpt"/>
</dbReference>
<protein>
    <submittedName>
        <fullName evidence="4">SAM-dependent methyltransferase, TPR domain-containing</fullName>
    </submittedName>
</protein>
<keyword evidence="4" id="KW-0489">Methyltransferase</keyword>
<reference evidence="4 5" key="1">
    <citation type="submission" date="2009-01" db="EMBL/GenBank/DDBJ databases">
        <title>Complete sequence of Geobacter sp. FRC-32.</title>
        <authorList>
            <consortium name="US DOE Joint Genome Institute"/>
            <person name="Lucas S."/>
            <person name="Copeland A."/>
            <person name="Lapidus A."/>
            <person name="Glavina del Rio T."/>
            <person name="Dalin E."/>
            <person name="Tice H."/>
            <person name="Bruce D."/>
            <person name="Goodwin L."/>
            <person name="Pitluck S."/>
            <person name="Saunders E."/>
            <person name="Brettin T."/>
            <person name="Detter J.C."/>
            <person name="Han C."/>
            <person name="Larimer F."/>
            <person name="Land M."/>
            <person name="Hauser L."/>
            <person name="Kyrpides N."/>
            <person name="Ovchinnikova G."/>
            <person name="Kostka J."/>
            <person name="Richardson P."/>
        </authorList>
    </citation>
    <scope>NUCLEOTIDE SEQUENCE [LARGE SCALE GENOMIC DNA]</scope>
    <source>
        <strain evidence="5">DSM 22248 / JCM 15807 / FRC-32</strain>
    </source>
</reference>
<dbReference type="Gene3D" id="1.25.40.10">
    <property type="entry name" value="Tetratricopeptide repeat domain"/>
    <property type="match status" value="2"/>
</dbReference>
<dbReference type="PROSITE" id="PS50005">
    <property type="entry name" value="TPR"/>
    <property type="match status" value="2"/>
</dbReference>
<dbReference type="InterPro" id="IPR011990">
    <property type="entry name" value="TPR-like_helical_dom_sf"/>
</dbReference>
<dbReference type="SUPFAM" id="SSF48452">
    <property type="entry name" value="TPR-like"/>
    <property type="match status" value="1"/>
</dbReference>
<dbReference type="GO" id="GO:0008168">
    <property type="term" value="F:methyltransferase activity"/>
    <property type="evidence" value="ECO:0007669"/>
    <property type="project" value="UniProtKB-KW"/>
</dbReference>
<keyword evidence="5" id="KW-1185">Reference proteome</keyword>
<accession>B9M0H7</accession>
<dbReference type="KEGG" id="geo:Geob_0649"/>
<dbReference type="AlphaFoldDB" id="B9M0H7"/>
<evidence type="ECO:0000313" key="5">
    <source>
        <dbReference type="Proteomes" id="UP000007721"/>
    </source>
</evidence>
<dbReference type="eggNOG" id="COG0457">
    <property type="taxonomic scope" value="Bacteria"/>
</dbReference>
<dbReference type="Gene3D" id="3.40.50.150">
    <property type="entry name" value="Vaccinia Virus protein VP39"/>
    <property type="match status" value="1"/>
</dbReference>
<dbReference type="InterPro" id="IPR029063">
    <property type="entry name" value="SAM-dependent_MTases_sf"/>
</dbReference>
<feature type="repeat" description="TPR" evidence="2">
    <location>
        <begin position="49"/>
        <end position="82"/>
    </location>
</feature>
<dbReference type="eggNOG" id="COG0500">
    <property type="taxonomic scope" value="Bacteria"/>
</dbReference>
<keyword evidence="1 4" id="KW-0808">Transferase</keyword>